<feature type="signal peptide" evidence="1">
    <location>
        <begin position="1"/>
        <end position="28"/>
    </location>
</feature>
<feature type="chain" id="PRO_5014915120" evidence="1">
    <location>
        <begin position="29"/>
        <end position="76"/>
    </location>
</feature>
<evidence type="ECO:0000256" key="1">
    <source>
        <dbReference type="SAM" id="SignalP"/>
    </source>
</evidence>
<name>A0A2M4CCI0_9DIPT</name>
<dbReference type="AlphaFoldDB" id="A0A2M4CCI0"/>
<sequence>MFRVFGAISMGIPLLVTGLNAKVSQASGCPLTHQPSSRSSCGLQVQHSRTAAGFNANAKTVRRRRRRHVAIRSNSP</sequence>
<proteinExistence type="predicted"/>
<evidence type="ECO:0000313" key="2">
    <source>
        <dbReference type="EMBL" id="MBW63024.1"/>
    </source>
</evidence>
<reference evidence="2" key="1">
    <citation type="submission" date="2018-01" db="EMBL/GenBank/DDBJ databases">
        <title>An insight into the sialome of Amazonian anophelines.</title>
        <authorList>
            <person name="Ribeiro J.M."/>
            <person name="Scarpassa V."/>
            <person name="Calvo E."/>
        </authorList>
    </citation>
    <scope>NUCLEOTIDE SEQUENCE</scope>
    <source>
        <tissue evidence="2">Salivary glands</tissue>
    </source>
</reference>
<dbReference type="EMBL" id="GGFJ01013883">
    <property type="protein sequence ID" value="MBW63024.1"/>
    <property type="molecule type" value="Transcribed_RNA"/>
</dbReference>
<protein>
    <submittedName>
        <fullName evidence="2">Putative secreted protein</fullName>
    </submittedName>
</protein>
<accession>A0A2M4CCI0</accession>
<keyword evidence="1" id="KW-0732">Signal</keyword>
<organism evidence="2">
    <name type="scientific">Anopheles marajoara</name>
    <dbReference type="NCBI Taxonomy" id="58244"/>
    <lineage>
        <taxon>Eukaryota</taxon>
        <taxon>Metazoa</taxon>
        <taxon>Ecdysozoa</taxon>
        <taxon>Arthropoda</taxon>
        <taxon>Hexapoda</taxon>
        <taxon>Insecta</taxon>
        <taxon>Pterygota</taxon>
        <taxon>Neoptera</taxon>
        <taxon>Endopterygota</taxon>
        <taxon>Diptera</taxon>
        <taxon>Nematocera</taxon>
        <taxon>Culicoidea</taxon>
        <taxon>Culicidae</taxon>
        <taxon>Anophelinae</taxon>
        <taxon>Anopheles</taxon>
    </lineage>
</organism>